<dbReference type="EMBL" id="JAIQCV010000002">
    <property type="protein sequence ID" value="KAH1122056.1"/>
    <property type="molecule type" value="Genomic_DNA"/>
</dbReference>
<comment type="caution">
    <text evidence="1">The sequence shown here is derived from an EMBL/GenBank/DDBJ whole genome shotgun (WGS) entry which is preliminary data.</text>
</comment>
<evidence type="ECO:0000313" key="2">
    <source>
        <dbReference type="Proteomes" id="UP000828251"/>
    </source>
</evidence>
<organism evidence="1 2">
    <name type="scientific">Gossypium stocksii</name>
    <dbReference type="NCBI Taxonomy" id="47602"/>
    <lineage>
        <taxon>Eukaryota</taxon>
        <taxon>Viridiplantae</taxon>
        <taxon>Streptophyta</taxon>
        <taxon>Embryophyta</taxon>
        <taxon>Tracheophyta</taxon>
        <taxon>Spermatophyta</taxon>
        <taxon>Magnoliopsida</taxon>
        <taxon>eudicotyledons</taxon>
        <taxon>Gunneridae</taxon>
        <taxon>Pentapetalae</taxon>
        <taxon>rosids</taxon>
        <taxon>malvids</taxon>
        <taxon>Malvales</taxon>
        <taxon>Malvaceae</taxon>
        <taxon>Malvoideae</taxon>
        <taxon>Gossypium</taxon>
    </lineage>
</organism>
<keyword evidence="2" id="KW-1185">Reference proteome</keyword>
<accession>A0A9D3WDT5</accession>
<dbReference type="Proteomes" id="UP000828251">
    <property type="component" value="Unassembled WGS sequence"/>
</dbReference>
<feature type="non-terminal residue" evidence="1">
    <location>
        <position position="1"/>
    </location>
</feature>
<name>A0A9D3WDT5_9ROSI</name>
<proteinExistence type="predicted"/>
<gene>
    <name evidence="1" type="ORF">J1N35_005216</name>
</gene>
<dbReference type="AlphaFoldDB" id="A0A9D3WDT5"/>
<protein>
    <submittedName>
        <fullName evidence="1">Uncharacterized protein</fullName>
    </submittedName>
</protein>
<sequence length="63" mass="7067">SKANAILLVAGSNNLKVGTEALTRVVREVLEKVFEASLERIREMVHGRCVDCQKKRDCSLLRL</sequence>
<evidence type="ECO:0000313" key="1">
    <source>
        <dbReference type="EMBL" id="KAH1122056.1"/>
    </source>
</evidence>
<reference evidence="1 2" key="1">
    <citation type="journal article" date="2021" name="Plant Biotechnol. J.">
        <title>Multi-omics assisted identification of the key and species-specific regulatory components of drought-tolerant mechanisms in Gossypium stocksii.</title>
        <authorList>
            <person name="Yu D."/>
            <person name="Ke L."/>
            <person name="Zhang D."/>
            <person name="Wu Y."/>
            <person name="Sun Y."/>
            <person name="Mei J."/>
            <person name="Sun J."/>
            <person name="Sun Y."/>
        </authorList>
    </citation>
    <scope>NUCLEOTIDE SEQUENCE [LARGE SCALE GENOMIC DNA]</scope>
    <source>
        <strain evidence="2">cv. E1</strain>
        <tissue evidence="1">Leaf</tissue>
    </source>
</reference>